<dbReference type="AlphaFoldDB" id="I1BR27"/>
<dbReference type="InParanoid" id="I1BR27"/>
<dbReference type="GeneID" id="93610333"/>
<dbReference type="Proteomes" id="UP000009138">
    <property type="component" value="Unassembled WGS sequence"/>
</dbReference>
<keyword evidence="2" id="KW-1185">Reference proteome</keyword>
<reference evidence="1 2" key="1">
    <citation type="journal article" date="2009" name="PLoS Genet.">
        <title>Genomic analysis of the basal lineage fungus Rhizopus oryzae reveals a whole-genome duplication.</title>
        <authorList>
            <person name="Ma L.-J."/>
            <person name="Ibrahim A.S."/>
            <person name="Skory C."/>
            <person name="Grabherr M.G."/>
            <person name="Burger G."/>
            <person name="Butler M."/>
            <person name="Elias M."/>
            <person name="Idnurm A."/>
            <person name="Lang B.F."/>
            <person name="Sone T."/>
            <person name="Abe A."/>
            <person name="Calvo S.E."/>
            <person name="Corrochano L.M."/>
            <person name="Engels R."/>
            <person name="Fu J."/>
            <person name="Hansberg W."/>
            <person name="Kim J.-M."/>
            <person name="Kodira C.D."/>
            <person name="Koehrsen M.J."/>
            <person name="Liu B."/>
            <person name="Miranda-Saavedra D."/>
            <person name="O'Leary S."/>
            <person name="Ortiz-Castellanos L."/>
            <person name="Poulter R."/>
            <person name="Rodriguez-Romero J."/>
            <person name="Ruiz-Herrera J."/>
            <person name="Shen Y.-Q."/>
            <person name="Zeng Q."/>
            <person name="Galagan J."/>
            <person name="Birren B.W."/>
            <person name="Cuomo C.A."/>
            <person name="Wickes B.L."/>
        </authorList>
    </citation>
    <scope>NUCLEOTIDE SEQUENCE [LARGE SCALE GENOMIC DNA]</scope>
    <source>
        <strain evidence="2">RA 99-880 / ATCC MYA-4621 / FGSC 9543 / NRRL 43880</strain>
    </source>
</reference>
<sequence>MYSRLVCLRLYAIESNYDFIGYYHSLCQQSLETMTCVAHVPPFCRYQSKLSVNDRGQICH</sequence>
<dbReference type="EMBL" id="CH476733">
    <property type="protein sequence ID" value="EIE78657.1"/>
    <property type="molecule type" value="Genomic_DNA"/>
</dbReference>
<name>I1BR27_RHIO9</name>
<dbReference type="VEuPathDB" id="FungiDB:RO3G_03361"/>
<gene>
    <name evidence="1" type="ORF">RO3G_03361</name>
</gene>
<evidence type="ECO:0000313" key="2">
    <source>
        <dbReference type="Proteomes" id="UP000009138"/>
    </source>
</evidence>
<dbReference type="RefSeq" id="XP_067514053.1">
    <property type="nucleotide sequence ID" value="XM_067657952.1"/>
</dbReference>
<organism evidence="1 2">
    <name type="scientific">Rhizopus delemar (strain RA 99-880 / ATCC MYA-4621 / FGSC 9543 / NRRL 43880)</name>
    <name type="common">Mucormycosis agent</name>
    <name type="synonym">Rhizopus arrhizus var. delemar</name>
    <dbReference type="NCBI Taxonomy" id="246409"/>
    <lineage>
        <taxon>Eukaryota</taxon>
        <taxon>Fungi</taxon>
        <taxon>Fungi incertae sedis</taxon>
        <taxon>Mucoromycota</taxon>
        <taxon>Mucoromycotina</taxon>
        <taxon>Mucoromycetes</taxon>
        <taxon>Mucorales</taxon>
        <taxon>Mucorineae</taxon>
        <taxon>Rhizopodaceae</taxon>
        <taxon>Rhizopus</taxon>
    </lineage>
</organism>
<evidence type="ECO:0000313" key="1">
    <source>
        <dbReference type="EMBL" id="EIE78657.1"/>
    </source>
</evidence>
<protein>
    <submittedName>
        <fullName evidence="1">Uncharacterized protein</fullName>
    </submittedName>
</protein>
<accession>I1BR27</accession>
<proteinExistence type="predicted"/>